<keyword evidence="2" id="KW-0472">Membrane</keyword>
<feature type="region of interest" description="Disordered" evidence="1">
    <location>
        <begin position="1"/>
        <end position="36"/>
    </location>
</feature>
<dbReference type="EMBL" id="FN563149">
    <property type="protein sequence ID" value="CBH50033.1"/>
    <property type="molecule type" value="Genomic_DNA"/>
</dbReference>
<evidence type="ECO:0000313" key="4">
    <source>
        <dbReference type="Proteomes" id="UP000006892"/>
    </source>
</evidence>
<accession>A0A3S5YBS8</accession>
<feature type="transmembrane region" description="Helical" evidence="2">
    <location>
        <begin position="40"/>
        <end position="60"/>
    </location>
</feature>
<protein>
    <submittedName>
        <fullName evidence="3">Membrane protein</fullName>
    </submittedName>
</protein>
<keyword evidence="2" id="KW-1133">Transmembrane helix</keyword>
<organism evidence="3">
    <name type="scientific">Rhodococcus hoagii (strain 103S)</name>
    <name type="common">Rhodococcus equi</name>
    <dbReference type="NCBI Taxonomy" id="685727"/>
    <lineage>
        <taxon>Bacteria</taxon>
        <taxon>Bacillati</taxon>
        <taxon>Actinomycetota</taxon>
        <taxon>Actinomycetes</taxon>
        <taxon>Mycobacteriales</taxon>
        <taxon>Nocardiaceae</taxon>
        <taxon>Prescottella</taxon>
    </lineage>
</organism>
<evidence type="ECO:0000256" key="2">
    <source>
        <dbReference type="SAM" id="Phobius"/>
    </source>
</evidence>
<keyword evidence="2" id="KW-0812">Transmembrane</keyword>
<evidence type="ECO:0000313" key="3">
    <source>
        <dbReference type="EMBL" id="CBH50033.1"/>
    </source>
</evidence>
<dbReference type="Proteomes" id="UP001154400">
    <property type="component" value="Chromosome"/>
</dbReference>
<dbReference type="InterPro" id="IPR025101">
    <property type="entry name" value="DUF4012"/>
</dbReference>
<feature type="compositionally biased region" description="Polar residues" evidence="1">
    <location>
        <begin position="1"/>
        <end position="19"/>
    </location>
</feature>
<sequence length="616" mass="65066">MAQIDSDGTASTAPDTGSSPELRRRRTTQPRTARKRRRRIVIGASCAVAAVVAWGGYVAFEAMQVKSDLELARDHATTTKDALLAGNSEQATLAASDAARYAERAKSSTDSLSWRAAAAVPWLGGPLETTRQITGVVRGLTDDVLTPAVQAGSALSPDRLISEGARIDLGPLREASPALADSATAAAELAARADAVDSTFLGAVDSARIQLQEQTADLSQLLGNVSTAAEIVPSMMGADGPRTYFIGFQTNAEARGTGGLLGGFGELRAVDGAVRVEDLGSNKELSIEDKKPLDLGPDFEKQYGISRPTTDFRNSNVSSHFPYAAQIWRSLWAQESGEQVDGVIATDPVALSYILDVVGPVTMPDGEKVTADNVVELTESTAYSRFANNNNARKAYLQTIAGKVVERMTGKISNPQALLEALGRAASERRIAVWSANPTEQQVLEGTVLGHTVPDDPAPYAGVVVNNLGGNKLDYYLQREIDYTSESCVGDTRRSTVTVRLTNTLPPGDYTKYVAGMFDNPAGAPVGTNLTNLSLVATQGAKLNKVTVDGKPAFAFTGAERGHPVFDIQTQVRQGQTIEVKYELTEPAAAGNARVPAQALVDDPAVTIDVAACGSS</sequence>
<proteinExistence type="predicted"/>
<name>A0A3S5YBS8_RHOH1</name>
<dbReference type="RefSeq" id="WP_013417197.1">
    <property type="nucleotide sequence ID" value="NC_014659.1"/>
</dbReference>
<dbReference type="AlphaFoldDB" id="A0A3S5YBS8"/>
<dbReference type="Pfam" id="PF13196">
    <property type="entry name" value="DUF4012"/>
    <property type="match status" value="1"/>
</dbReference>
<dbReference type="KEGG" id="req:REQ_40580"/>
<feature type="compositionally biased region" description="Basic residues" evidence="1">
    <location>
        <begin position="23"/>
        <end position="36"/>
    </location>
</feature>
<evidence type="ECO:0000256" key="1">
    <source>
        <dbReference type="SAM" id="MobiDB-lite"/>
    </source>
</evidence>
<gene>
    <name evidence="3" type="ordered locus">REQ_40580</name>
</gene>
<reference evidence="3" key="1">
    <citation type="journal article" date="2010" name="PLoS Genet.">
        <title>The genome of a pathogenic rhodococcus: cooptive virulence underpinned by key gene acquisitions.</title>
        <authorList>
            <person name="Letek M."/>
            <person name="Gonzalez P."/>
            <person name="Macarthur I."/>
            <person name="Rodriguez H."/>
            <person name="Freeman T.C."/>
            <person name="Valero-Rello A."/>
            <person name="Blanco M."/>
            <person name="Buckley T."/>
            <person name="Cherevach I."/>
            <person name="Fahey R."/>
            <person name="Hapeshi A."/>
            <person name="Holdstock J."/>
            <person name="Leadon D."/>
            <person name="Navas J."/>
            <person name="Ocampo A."/>
            <person name="Quail M.A."/>
            <person name="Sanders M."/>
            <person name="Scortti M.M."/>
            <person name="Prescott J.F."/>
            <person name="Fogarty U."/>
            <person name="Meijer W.G."/>
            <person name="Parkhill J."/>
            <person name="Bentley S.D."/>
            <person name="Vazquez-Boland J.A."/>
        </authorList>
    </citation>
    <scope>NUCLEOTIDE SEQUENCE [LARGE SCALE GENOMIC DNA]</scope>
    <source>
        <strain evidence="3 4">103S</strain>
    </source>
</reference>